<name>A0A6A3SK90_9STRA</name>
<comment type="caution">
    <text evidence="2">The sequence shown here is derived from an EMBL/GenBank/DDBJ whole genome shotgun (WGS) entry which is preliminary data.</text>
</comment>
<dbReference type="AlphaFoldDB" id="A0A6A3SK90"/>
<dbReference type="Proteomes" id="UP000441208">
    <property type="component" value="Unassembled WGS sequence"/>
</dbReference>
<sequence length="88" mass="9864">MCHKLLALPRLIFAFKQAVVVTGRLHYPHWSRPLVDELRGLRTPRWSIHPHTVSGFEGAFPLHFSVVGPGLTLLLTLPRLISAFLTAS</sequence>
<accession>A0A6A3SK90</accession>
<protein>
    <recommendedName>
        <fullName evidence="4">Secreted protein</fullName>
    </recommendedName>
</protein>
<reference evidence="2 3" key="1">
    <citation type="submission" date="2018-08" db="EMBL/GenBank/DDBJ databases">
        <title>Genomic investigation of the strawberry pathogen Phytophthora fragariae indicates pathogenicity is determined by transcriptional variation in three key races.</title>
        <authorList>
            <person name="Adams T.M."/>
            <person name="Armitage A.D."/>
            <person name="Sobczyk M.K."/>
            <person name="Bates H.J."/>
            <person name="Dunwell J.M."/>
            <person name="Nellist C.F."/>
            <person name="Harrison R.J."/>
        </authorList>
    </citation>
    <scope>NUCLEOTIDE SEQUENCE [LARGE SCALE GENOMIC DNA]</scope>
    <source>
        <strain evidence="2 3">NOV-71</strain>
    </source>
</reference>
<organism evidence="2 3">
    <name type="scientific">Phytophthora fragariae</name>
    <dbReference type="NCBI Taxonomy" id="53985"/>
    <lineage>
        <taxon>Eukaryota</taxon>
        <taxon>Sar</taxon>
        <taxon>Stramenopiles</taxon>
        <taxon>Oomycota</taxon>
        <taxon>Peronosporomycetes</taxon>
        <taxon>Peronosporales</taxon>
        <taxon>Peronosporaceae</taxon>
        <taxon>Phytophthora</taxon>
    </lineage>
</organism>
<dbReference type="EMBL" id="QXFZ01000378">
    <property type="protein sequence ID" value="KAE9118764.1"/>
    <property type="molecule type" value="Genomic_DNA"/>
</dbReference>
<feature type="chain" id="PRO_5025432504" description="Secreted protein" evidence="1">
    <location>
        <begin position="19"/>
        <end position="88"/>
    </location>
</feature>
<evidence type="ECO:0000256" key="1">
    <source>
        <dbReference type="SAM" id="SignalP"/>
    </source>
</evidence>
<feature type="signal peptide" evidence="1">
    <location>
        <begin position="1"/>
        <end position="18"/>
    </location>
</feature>
<evidence type="ECO:0000313" key="3">
    <source>
        <dbReference type="Proteomes" id="UP000441208"/>
    </source>
</evidence>
<keyword evidence="1" id="KW-0732">Signal</keyword>
<evidence type="ECO:0000313" key="2">
    <source>
        <dbReference type="EMBL" id="KAE9118764.1"/>
    </source>
</evidence>
<evidence type="ECO:0008006" key="4">
    <source>
        <dbReference type="Google" id="ProtNLM"/>
    </source>
</evidence>
<gene>
    <name evidence="2" type="ORF">PF007_g8799</name>
</gene>
<proteinExistence type="predicted"/>